<sequence>MSEQQAPDTDALKQSLVESFMAIIGAPDDLEVARAADQVVRTLDERLTAESVAA</sequence>
<proteinExistence type="predicted"/>
<reference evidence="1" key="1">
    <citation type="submission" date="2024-07" db="EMBL/GenBank/DDBJ databases">
        <title>Complete genome sequences of cellulolytic bacteria, Kitasatospora sp. CMC57 and Streptomyces sp. CMC78, isolated from Japanese agricultural soil.</title>
        <authorList>
            <person name="Hashimoto T."/>
            <person name="Ito M."/>
            <person name="Iwamoto M."/>
            <person name="Fukahori D."/>
            <person name="Shoda T."/>
            <person name="Sakoda M."/>
            <person name="Morohoshi T."/>
            <person name="Mitsuboshi M."/>
            <person name="Nishizawa T."/>
        </authorList>
    </citation>
    <scope>NUCLEOTIDE SEQUENCE</scope>
    <source>
        <strain evidence="1">CMC57</strain>
    </source>
</reference>
<name>A0AB33K2N3_9ACTN</name>
<dbReference type="AlphaFoldDB" id="A0AB33K2N3"/>
<gene>
    <name evidence="1" type="ORF">KCMC57_42770</name>
</gene>
<protein>
    <submittedName>
        <fullName evidence="1">Uncharacterized protein</fullName>
    </submittedName>
</protein>
<accession>A0AB33K2N3</accession>
<organism evidence="1">
    <name type="scientific">Kitasatospora sp. CMC57</name>
    <dbReference type="NCBI Taxonomy" id="3231513"/>
    <lineage>
        <taxon>Bacteria</taxon>
        <taxon>Bacillati</taxon>
        <taxon>Actinomycetota</taxon>
        <taxon>Actinomycetes</taxon>
        <taxon>Kitasatosporales</taxon>
        <taxon>Streptomycetaceae</taxon>
        <taxon>Kitasatospora</taxon>
    </lineage>
</organism>
<evidence type="ECO:0000313" key="1">
    <source>
        <dbReference type="EMBL" id="BFP47909.1"/>
    </source>
</evidence>
<dbReference type="EMBL" id="AP035881">
    <property type="protein sequence ID" value="BFP47909.1"/>
    <property type="molecule type" value="Genomic_DNA"/>
</dbReference>
<dbReference type="RefSeq" id="WP_407990188.1">
    <property type="nucleotide sequence ID" value="NZ_AP035881.2"/>
</dbReference>